<feature type="compositionally biased region" description="Acidic residues" evidence="1">
    <location>
        <begin position="290"/>
        <end position="308"/>
    </location>
</feature>
<reference evidence="4" key="1">
    <citation type="submission" date="2023-02" db="EMBL/GenBank/DDBJ databases">
        <authorList>
            <person name="Palmer J.M."/>
        </authorList>
    </citation>
    <scope>NUCLEOTIDE SEQUENCE</scope>
    <source>
        <strain evidence="4">FW57</strain>
    </source>
</reference>
<dbReference type="GO" id="GO:0005783">
    <property type="term" value="C:endoplasmic reticulum"/>
    <property type="evidence" value="ECO:0007669"/>
    <property type="project" value="TreeGrafter"/>
</dbReference>
<feature type="compositionally biased region" description="Low complexity" evidence="1">
    <location>
        <begin position="240"/>
        <end position="251"/>
    </location>
</feature>
<feature type="transmembrane region" description="Helical" evidence="2">
    <location>
        <begin position="145"/>
        <end position="165"/>
    </location>
</feature>
<keyword evidence="2" id="KW-1133">Transmembrane helix</keyword>
<gene>
    <name evidence="4" type="ORF">NEMBOFW57_002247</name>
</gene>
<accession>A0AAD4F2Z8</accession>
<feature type="transmembrane region" description="Helical" evidence="2">
    <location>
        <begin position="103"/>
        <end position="125"/>
    </location>
</feature>
<feature type="compositionally biased region" description="Acidic residues" evidence="1">
    <location>
        <begin position="21"/>
        <end position="44"/>
    </location>
</feature>
<dbReference type="PANTHER" id="PTHR39405">
    <property type="entry name" value="DSC E3 UBIQUITIN LIGASE COMPLEX SUBUNIT 4"/>
    <property type="match status" value="1"/>
</dbReference>
<dbReference type="GO" id="GO:0032933">
    <property type="term" value="P:SREBP signaling pathway"/>
    <property type="evidence" value="ECO:0007669"/>
    <property type="project" value="InterPro"/>
</dbReference>
<keyword evidence="2" id="KW-0812">Transmembrane</keyword>
<evidence type="ECO:0000313" key="4">
    <source>
        <dbReference type="EMBL" id="KAG7292212.1"/>
    </source>
</evidence>
<keyword evidence="5" id="KW-1185">Reference proteome</keyword>
<feature type="domain" description="DUF1746" evidence="3">
    <location>
        <begin position="99"/>
        <end position="210"/>
    </location>
</feature>
<feature type="compositionally biased region" description="Polar residues" evidence="1">
    <location>
        <begin position="53"/>
        <end position="62"/>
    </location>
</feature>
<keyword evidence="2" id="KW-0472">Membrane</keyword>
<dbReference type="InterPro" id="IPR013715">
    <property type="entry name" value="DUF1746"/>
</dbReference>
<feature type="region of interest" description="Disordered" evidence="1">
    <location>
        <begin position="1"/>
        <end position="81"/>
    </location>
</feature>
<protein>
    <recommendedName>
        <fullName evidence="3">DUF1746 domain-containing protein</fullName>
    </recommendedName>
</protein>
<evidence type="ECO:0000256" key="2">
    <source>
        <dbReference type="SAM" id="Phobius"/>
    </source>
</evidence>
<dbReference type="Pfam" id="PF08508">
    <property type="entry name" value="DUF1746"/>
    <property type="match status" value="1"/>
</dbReference>
<evidence type="ECO:0000313" key="5">
    <source>
        <dbReference type="Proteomes" id="UP001197093"/>
    </source>
</evidence>
<dbReference type="InterPro" id="IPR038967">
    <property type="entry name" value="Dsc4-like"/>
</dbReference>
<proteinExistence type="predicted"/>
<sequence length="380" mass="40853">MNDDPGPSSAARQLLPRSDHDDEYSEYDEYDAAERDADADEDVDVGVAAQPHPETTTSSGTRSGDAPADGPAARQKEKEKRREGLVKKLELVSHLQKTLDMIVFVYICTLYYMECSFVRFVLRLLPHYSFLTPKDGLLLPAEQPHIYTIFVPSVLCILAHLFLALPEAGEATRGYLHGGVIIDFIGQKPPRSRLAFLLFDLVILGAQCLMLAVHQERERLKKAVSPSLQTIAPSGDQTEEAAAAAATAAAAGTTQDHDAEERGVLRDEAHMEDARDVELQPLSGSGSNNDGEEGDGIGAADDEHDEGDTYSSAAASADLLDIIRSGNAVLANFHVIHAVRTVGTGGQGAAAAYSLRTFGYNATLAALAAERRSRLIRGQG</sequence>
<feature type="transmembrane region" description="Helical" evidence="2">
    <location>
        <begin position="194"/>
        <end position="213"/>
    </location>
</feature>
<feature type="region of interest" description="Disordered" evidence="1">
    <location>
        <begin position="271"/>
        <end position="311"/>
    </location>
</feature>
<dbReference type="GO" id="GO:0044695">
    <property type="term" value="C:Dsc E3 ubiquitin ligase complex"/>
    <property type="evidence" value="ECO:0007669"/>
    <property type="project" value="InterPro"/>
</dbReference>
<evidence type="ECO:0000259" key="3">
    <source>
        <dbReference type="Pfam" id="PF08508"/>
    </source>
</evidence>
<comment type="caution">
    <text evidence="4">The sequence shown here is derived from an EMBL/GenBank/DDBJ whole genome shotgun (WGS) entry which is preliminary data.</text>
</comment>
<feature type="region of interest" description="Disordered" evidence="1">
    <location>
        <begin position="231"/>
        <end position="259"/>
    </location>
</feature>
<organism evidence="4 5">
    <name type="scientific">Staphylotrichum longicolle</name>
    <dbReference type="NCBI Taxonomy" id="669026"/>
    <lineage>
        <taxon>Eukaryota</taxon>
        <taxon>Fungi</taxon>
        <taxon>Dikarya</taxon>
        <taxon>Ascomycota</taxon>
        <taxon>Pezizomycotina</taxon>
        <taxon>Sordariomycetes</taxon>
        <taxon>Sordariomycetidae</taxon>
        <taxon>Sordariales</taxon>
        <taxon>Chaetomiaceae</taxon>
        <taxon>Staphylotrichum</taxon>
    </lineage>
</organism>
<dbReference type="PANTHER" id="PTHR39405:SF1">
    <property type="entry name" value="DSC E3 UBIQUITIN LIGASE COMPLEX SUBUNIT 4"/>
    <property type="match status" value="1"/>
</dbReference>
<dbReference type="Proteomes" id="UP001197093">
    <property type="component" value="Unassembled WGS sequence"/>
</dbReference>
<dbReference type="EMBL" id="JAHCVI010000001">
    <property type="protein sequence ID" value="KAG7292212.1"/>
    <property type="molecule type" value="Genomic_DNA"/>
</dbReference>
<dbReference type="AlphaFoldDB" id="A0AAD4F2Z8"/>
<name>A0AAD4F2Z8_9PEZI</name>
<evidence type="ECO:0000256" key="1">
    <source>
        <dbReference type="SAM" id="MobiDB-lite"/>
    </source>
</evidence>